<keyword evidence="7" id="KW-0862">Zinc</keyword>
<evidence type="ECO:0000256" key="7">
    <source>
        <dbReference type="ARBA" id="ARBA00022833"/>
    </source>
</evidence>
<organism evidence="10 11">
    <name type="scientific">Ceratopteris richardii</name>
    <name type="common">Triangle waterfern</name>
    <dbReference type="NCBI Taxonomy" id="49495"/>
    <lineage>
        <taxon>Eukaryota</taxon>
        <taxon>Viridiplantae</taxon>
        <taxon>Streptophyta</taxon>
        <taxon>Embryophyta</taxon>
        <taxon>Tracheophyta</taxon>
        <taxon>Polypodiopsida</taxon>
        <taxon>Polypodiidae</taxon>
        <taxon>Polypodiales</taxon>
        <taxon>Pteridineae</taxon>
        <taxon>Pteridaceae</taxon>
        <taxon>Parkerioideae</taxon>
        <taxon>Ceratopteris</taxon>
    </lineage>
</organism>
<dbReference type="InterPro" id="IPR058981">
    <property type="entry name" value="MGRN1/RNF157-like_N"/>
</dbReference>
<evidence type="ECO:0000256" key="1">
    <source>
        <dbReference type="ARBA" id="ARBA00000900"/>
    </source>
</evidence>
<keyword evidence="3" id="KW-0808">Transferase</keyword>
<keyword evidence="11" id="KW-1185">Reference proteome</keyword>
<evidence type="ECO:0000313" key="10">
    <source>
        <dbReference type="EMBL" id="KAH7431918.1"/>
    </source>
</evidence>
<dbReference type="EMBL" id="CM035413">
    <property type="protein sequence ID" value="KAH7431918.1"/>
    <property type="molecule type" value="Genomic_DNA"/>
</dbReference>
<accession>A0A8T2UBB1</accession>
<sequence>MHPRYRPHITAHGRGVVSSSVRSGFRPYSTQQRRRPLSQMDSLAPMPFLYSYYGTFMASPTYYGDIRAEQLVINGYGTLPFMARNACNVKLRPSPLVRDAVTVYNRVNVLKNTLRMEEDEESPGSYLMTFSFDADEAGSLCLCFLASVDVNKDCSINPWLPDAHQPMEIPFGKGTGQCIRSPSGNGLYVDAFDTRLLEGENPEMFFPLVILARTVSNHVLEGSTEKQQHASLQLTCAKIRKRHDGQYDVTMVRQFILVDGVQYELHDLYGTKEIGTLQNACVVCLSDPPQIVIMPCRHLCICCTCANTLISMKAVRCPLCRQSMGSLLRVRIED</sequence>
<dbReference type="Pfam" id="PF26192">
    <property type="entry name" value="RNF157-like_N"/>
    <property type="match status" value="1"/>
</dbReference>
<protein>
    <recommendedName>
        <fullName evidence="2">RING-type E3 ubiquitin transferase</fullName>
        <ecNumber evidence="2">2.3.2.27</ecNumber>
    </recommendedName>
</protein>
<dbReference type="PANTHER" id="PTHR22996">
    <property type="entry name" value="MAHOGUNIN"/>
    <property type="match status" value="1"/>
</dbReference>
<feature type="domain" description="RING-type" evidence="9">
    <location>
        <begin position="281"/>
        <end position="321"/>
    </location>
</feature>
<dbReference type="PROSITE" id="PS50089">
    <property type="entry name" value="ZF_RING_2"/>
    <property type="match status" value="1"/>
</dbReference>
<evidence type="ECO:0000256" key="2">
    <source>
        <dbReference type="ARBA" id="ARBA00012483"/>
    </source>
</evidence>
<dbReference type="PANTHER" id="PTHR22996:SF0">
    <property type="entry name" value="RE60872P-RELATED"/>
    <property type="match status" value="1"/>
</dbReference>
<evidence type="ECO:0000313" key="11">
    <source>
        <dbReference type="Proteomes" id="UP000825935"/>
    </source>
</evidence>
<dbReference type="GO" id="GO:0061630">
    <property type="term" value="F:ubiquitin protein ligase activity"/>
    <property type="evidence" value="ECO:0007669"/>
    <property type="project" value="UniProtKB-EC"/>
</dbReference>
<name>A0A8T2UBB1_CERRI</name>
<dbReference type="GO" id="GO:0016567">
    <property type="term" value="P:protein ubiquitination"/>
    <property type="evidence" value="ECO:0007669"/>
    <property type="project" value="TreeGrafter"/>
</dbReference>
<proteinExistence type="predicted"/>
<dbReference type="GO" id="GO:0008270">
    <property type="term" value="F:zinc ion binding"/>
    <property type="evidence" value="ECO:0007669"/>
    <property type="project" value="UniProtKB-KW"/>
</dbReference>
<comment type="caution">
    <text evidence="10">The sequence shown here is derived from an EMBL/GenBank/DDBJ whole genome shotgun (WGS) entry which is preliminary data.</text>
</comment>
<evidence type="ECO:0000256" key="6">
    <source>
        <dbReference type="ARBA" id="ARBA00022786"/>
    </source>
</evidence>
<dbReference type="AlphaFoldDB" id="A0A8T2UBB1"/>
<dbReference type="SUPFAM" id="SSF57850">
    <property type="entry name" value="RING/U-box"/>
    <property type="match status" value="1"/>
</dbReference>
<evidence type="ECO:0000256" key="5">
    <source>
        <dbReference type="ARBA" id="ARBA00022771"/>
    </source>
</evidence>
<dbReference type="OMA" id="IFYIARE"/>
<dbReference type="InterPro" id="IPR045194">
    <property type="entry name" value="MGRN1/RNF157-like"/>
</dbReference>
<dbReference type="Proteomes" id="UP000825935">
    <property type="component" value="Chromosome 8"/>
</dbReference>
<dbReference type="InterPro" id="IPR001841">
    <property type="entry name" value="Znf_RING"/>
</dbReference>
<dbReference type="EC" id="2.3.2.27" evidence="2"/>
<keyword evidence="5 8" id="KW-0863">Zinc-finger</keyword>
<dbReference type="InterPro" id="IPR013083">
    <property type="entry name" value="Znf_RING/FYVE/PHD"/>
</dbReference>
<dbReference type="OrthoDB" id="1925428at2759"/>
<comment type="catalytic activity">
    <reaction evidence="1">
        <text>S-ubiquitinyl-[E2 ubiquitin-conjugating enzyme]-L-cysteine + [acceptor protein]-L-lysine = [E2 ubiquitin-conjugating enzyme]-L-cysteine + N(6)-ubiquitinyl-[acceptor protein]-L-lysine.</text>
        <dbReference type="EC" id="2.3.2.27"/>
    </reaction>
</comment>
<reference evidence="10" key="1">
    <citation type="submission" date="2021-08" db="EMBL/GenBank/DDBJ databases">
        <title>WGS assembly of Ceratopteris richardii.</title>
        <authorList>
            <person name="Marchant D.B."/>
            <person name="Chen G."/>
            <person name="Jenkins J."/>
            <person name="Shu S."/>
            <person name="Leebens-Mack J."/>
            <person name="Grimwood J."/>
            <person name="Schmutz J."/>
            <person name="Soltis P."/>
            <person name="Soltis D."/>
            <person name="Chen Z.-H."/>
        </authorList>
    </citation>
    <scope>NUCLEOTIDE SEQUENCE</scope>
    <source>
        <strain evidence="10">Whitten #5841</strain>
        <tissue evidence="10">Leaf</tissue>
    </source>
</reference>
<dbReference type="Pfam" id="PF13920">
    <property type="entry name" value="zf-C3HC4_3"/>
    <property type="match status" value="1"/>
</dbReference>
<keyword evidence="6" id="KW-0833">Ubl conjugation pathway</keyword>
<evidence type="ECO:0000256" key="8">
    <source>
        <dbReference type="PROSITE-ProRule" id="PRU00175"/>
    </source>
</evidence>
<evidence type="ECO:0000256" key="3">
    <source>
        <dbReference type="ARBA" id="ARBA00022679"/>
    </source>
</evidence>
<keyword evidence="4" id="KW-0479">Metal-binding</keyword>
<evidence type="ECO:0000259" key="9">
    <source>
        <dbReference type="PROSITE" id="PS50089"/>
    </source>
</evidence>
<evidence type="ECO:0000256" key="4">
    <source>
        <dbReference type="ARBA" id="ARBA00022723"/>
    </source>
</evidence>
<dbReference type="Gene3D" id="3.30.40.10">
    <property type="entry name" value="Zinc/RING finger domain, C3HC4 (zinc finger)"/>
    <property type="match status" value="1"/>
</dbReference>
<gene>
    <name evidence="10" type="ORF">KP509_08G073200</name>
</gene>